<sequence>MVQAEVAAEAAHKAHTLPRPETAYLESNSSKKGGEENEALRRGFITLFESRVEKVGAPSIPSWRYPRAMAAPHPHPPQSVVLRTDLRTAPCLGCRETRSSVIFCESHVSLQPYTAAAACRTPLPPGDWEMDRPFMPCELGVAIRDSSLGSVPGPNSMLNEFLHRLRYVARGTLRTMIHNSFANGSLPGSWKIEDNIRISNPGKDPCRPGSYRPITLLSVLPKLIEGMTHRRLSALLPHHPRQFGFAPSRSTLDVVTPVTDKISRGFNEFGTVEYERPGGGAPHKKSSPSLARGFD</sequence>
<name>A0A2V2WKC4_TRYCR</name>
<evidence type="ECO:0000256" key="1">
    <source>
        <dbReference type="SAM" id="MobiDB-lite"/>
    </source>
</evidence>
<feature type="region of interest" description="Disordered" evidence="1">
    <location>
        <begin position="272"/>
        <end position="295"/>
    </location>
</feature>
<dbReference type="VEuPathDB" id="TriTrypDB:C4B63_120g32"/>
<dbReference type="VEuPathDB" id="TriTrypDB:TCSYLVIO_006741"/>
<protein>
    <recommendedName>
        <fullName evidence="4">Reverse transcriptase domain-containing protein</fullName>
    </recommendedName>
</protein>
<accession>A0A2V2WKC4</accession>
<dbReference type="VEuPathDB" id="TriTrypDB:TcYC6_0048600"/>
<dbReference type="VEuPathDB" id="TriTrypDB:C3747_86g13"/>
<dbReference type="VEuPathDB" id="TriTrypDB:TCDM_12887"/>
<dbReference type="VEuPathDB" id="TriTrypDB:TcCLB.511887.40"/>
<organism evidence="2 3">
    <name type="scientific">Trypanosoma cruzi</name>
    <dbReference type="NCBI Taxonomy" id="5693"/>
    <lineage>
        <taxon>Eukaryota</taxon>
        <taxon>Discoba</taxon>
        <taxon>Euglenozoa</taxon>
        <taxon>Kinetoplastea</taxon>
        <taxon>Metakinetoplastina</taxon>
        <taxon>Trypanosomatida</taxon>
        <taxon>Trypanosomatidae</taxon>
        <taxon>Trypanosoma</taxon>
        <taxon>Schizotrypanum</taxon>
    </lineage>
</organism>
<dbReference type="VEuPathDB" id="TriTrypDB:TcCLB.510175.125"/>
<dbReference type="VEuPathDB" id="TriTrypDB:Tc_MARK_7663"/>
<gene>
    <name evidence="2" type="ORF">C3747_86g13</name>
</gene>
<evidence type="ECO:0008006" key="4">
    <source>
        <dbReference type="Google" id="ProtNLM"/>
    </source>
</evidence>
<proteinExistence type="predicted"/>
<dbReference type="VEuPathDB" id="TriTrypDB:TcBrA4_0024410"/>
<evidence type="ECO:0000313" key="3">
    <source>
        <dbReference type="Proteomes" id="UP000246078"/>
    </source>
</evidence>
<dbReference type="VEuPathDB" id="TriTrypDB:TcCLB.506919.60"/>
<reference evidence="2 3" key="1">
    <citation type="journal article" date="2018" name="Microb. Genom.">
        <title>Expanding an expanded genome: long-read sequencing of Trypanosoma cruzi.</title>
        <authorList>
            <person name="Berna L."/>
            <person name="Rodriguez M."/>
            <person name="Chiribao M.L."/>
            <person name="Parodi-Talice A."/>
            <person name="Pita S."/>
            <person name="Rijo G."/>
            <person name="Alvarez-Valin F."/>
            <person name="Robello C."/>
        </authorList>
    </citation>
    <scope>NUCLEOTIDE SEQUENCE [LARGE SCALE GENOMIC DNA]</scope>
    <source>
        <strain evidence="2 3">TCC</strain>
    </source>
</reference>
<comment type="caution">
    <text evidence="2">The sequence shown here is derived from an EMBL/GenBank/DDBJ whole genome shotgun (WGS) entry which is preliminary data.</text>
</comment>
<dbReference type="AlphaFoldDB" id="A0A2V2WKC4"/>
<dbReference type="PANTHER" id="PTHR19446">
    <property type="entry name" value="REVERSE TRANSCRIPTASES"/>
    <property type="match status" value="1"/>
</dbReference>
<dbReference type="VEuPathDB" id="TriTrypDB:TcCL_ESM09979"/>
<dbReference type="EMBL" id="PRFC01000086">
    <property type="protein sequence ID" value="PWV08755.1"/>
    <property type="molecule type" value="Genomic_DNA"/>
</dbReference>
<dbReference type="VEuPathDB" id="TriTrypDB:TcG_11467"/>
<dbReference type="Proteomes" id="UP000246078">
    <property type="component" value="Unassembled WGS sequence"/>
</dbReference>
<evidence type="ECO:0000313" key="2">
    <source>
        <dbReference type="EMBL" id="PWV08755.1"/>
    </source>
</evidence>
<dbReference type="VEuPathDB" id="TriTrypDB:ECC02_011902"/>
<feature type="region of interest" description="Disordered" evidence="1">
    <location>
        <begin position="1"/>
        <end position="36"/>
    </location>
</feature>